<keyword evidence="2" id="KW-1185">Reference proteome</keyword>
<dbReference type="AlphaFoldDB" id="A0A8T0F1Z3"/>
<evidence type="ECO:0000313" key="2">
    <source>
        <dbReference type="Proteomes" id="UP000807504"/>
    </source>
</evidence>
<dbReference type="EMBL" id="JABXBU010000030">
    <property type="protein sequence ID" value="KAF8784355.1"/>
    <property type="molecule type" value="Genomic_DNA"/>
</dbReference>
<comment type="caution">
    <text evidence="1">The sequence shown here is derived from an EMBL/GenBank/DDBJ whole genome shotgun (WGS) entry which is preliminary data.</text>
</comment>
<reference evidence="1" key="2">
    <citation type="submission" date="2020-06" db="EMBL/GenBank/DDBJ databases">
        <authorList>
            <person name="Sheffer M."/>
        </authorList>
    </citation>
    <scope>NUCLEOTIDE SEQUENCE</scope>
</reference>
<proteinExistence type="predicted"/>
<evidence type="ECO:0000313" key="1">
    <source>
        <dbReference type="EMBL" id="KAF8784355.1"/>
    </source>
</evidence>
<sequence length="83" mass="9580">MCFVLLSREISVDENAGGHRICLFGMKRLIYPIDVNPMEHVWDILWSSAWPKPPLTIRTAALADECESVRLNLWDHFINSRPS</sequence>
<dbReference type="Proteomes" id="UP000807504">
    <property type="component" value="Unassembled WGS sequence"/>
</dbReference>
<organism evidence="1 2">
    <name type="scientific">Argiope bruennichi</name>
    <name type="common">Wasp spider</name>
    <name type="synonym">Aranea bruennichi</name>
    <dbReference type="NCBI Taxonomy" id="94029"/>
    <lineage>
        <taxon>Eukaryota</taxon>
        <taxon>Metazoa</taxon>
        <taxon>Ecdysozoa</taxon>
        <taxon>Arthropoda</taxon>
        <taxon>Chelicerata</taxon>
        <taxon>Arachnida</taxon>
        <taxon>Araneae</taxon>
        <taxon>Araneomorphae</taxon>
        <taxon>Entelegynae</taxon>
        <taxon>Araneoidea</taxon>
        <taxon>Araneidae</taxon>
        <taxon>Argiope</taxon>
    </lineage>
</organism>
<name>A0A8T0F1Z3_ARGBR</name>
<reference evidence="1" key="1">
    <citation type="journal article" date="2020" name="bioRxiv">
        <title>Chromosome-level reference genome of the European wasp spider Argiope bruennichi: a resource for studies on range expansion and evolutionary adaptation.</title>
        <authorList>
            <person name="Sheffer M.M."/>
            <person name="Hoppe A."/>
            <person name="Krehenwinkel H."/>
            <person name="Uhl G."/>
            <person name="Kuss A.W."/>
            <person name="Jensen L."/>
            <person name="Jensen C."/>
            <person name="Gillespie R.G."/>
            <person name="Hoff K.J."/>
            <person name="Prost S."/>
        </authorList>
    </citation>
    <scope>NUCLEOTIDE SEQUENCE</scope>
</reference>
<accession>A0A8T0F1Z3</accession>
<protein>
    <submittedName>
        <fullName evidence="1">Uncharacterized protein</fullName>
    </submittedName>
</protein>
<gene>
    <name evidence="1" type="ORF">HNY73_010043</name>
</gene>